<dbReference type="AlphaFoldDB" id="A0A5B7HZB3"/>
<protein>
    <submittedName>
        <fullName evidence="2">Uncharacterized protein</fullName>
    </submittedName>
</protein>
<proteinExistence type="predicted"/>
<comment type="caution">
    <text evidence="2">The sequence shown here is derived from an EMBL/GenBank/DDBJ whole genome shotgun (WGS) entry which is preliminary data.</text>
</comment>
<dbReference type="EMBL" id="VSRR010044103">
    <property type="protein sequence ID" value="MPC76742.1"/>
    <property type="molecule type" value="Genomic_DNA"/>
</dbReference>
<evidence type="ECO:0000313" key="3">
    <source>
        <dbReference type="Proteomes" id="UP000324222"/>
    </source>
</evidence>
<evidence type="ECO:0000313" key="2">
    <source>
        <dbReference type="EMBL" id="MPC76742.1"/>
    </source>
</evidence>
<evidence type="ECO:0000256" key="1">
    <source>
        <dbReference type="SAM" id="MobiDB-lite"/>
    </source>
</evidence>
<feature type="compositionally biased region" description="Low complexity" evidence="1">
    <location>
        <begin position="15"/>
        <end position="32"/>
    </location>
</feature>
<dbReference type="Proteomes" id="UP000324222">
    <property type="component" value="Unassembled WGS sequence"/>
</dbReference>
<gene>
    <name evidence="2" type="ORF">E2C01_071170</name>
</gene>
<sequence length="154" mass="15818">MLARSSASQLPSCPSGGASSRKEASSAAAEVMSSREAEKGDEEEKGEMGEARASTCEVMDCGENRIPLPSSAASSAGEGNGSVRELAATTPSGGIGERQESVEQQDDTSSASSCSTDNFRTILAACSTTTVTAPHYMAPCRPMCFTGYLTPAHP</sequence>
<organism evidence="2 3">
    <name type="scientific">Portunus trituberculatus</name>
    <name type="common">Swimming crab</name>
    <name type="synonym">Neptunus trituberculatus</name>
    <dbReference type="NCBI Taxonomy" id="210409"/>
    <lineage>
        <taxon>Eukaryota</taxon>
        <taxon>Metazoa</taxon>
        <taxon>Ecdysozoa</taxon>
        <taxon>Arthropoda</taxon>
        <taxon>Crustacea</taxon>
        <taxon>Multicrustacea</taxon>
        <taxon>Malacostraca</taxon>
        <taxon>Eumalacostraca</taxon>
        <taxon>Eucarida</taxon>
        <taxon>Decapoda</taxon>
        <taxon>Pleocyemata</taxon>
        <taxon>Brachyura</taxon>
        <taxon>Eubrachyura</taxon>
        <taxon>Portunoidea</taxon>
        <taxon>Portunidae</taxon>
        <taxon>Portuninae</taxon>
        <taxon>Portunus</taxon>
    </lineage>
</organism>
<reference evidence="2 3" key="1">
    <citation type="submission" date="2019-05" db="EMBL/GenBank/DDBJ databases">
        <title>Another draft genome of Portunus trituberculatus and its Hox gene families provides insights of decapod evolution.</title>
        <authorList>
            <person name="Jeong J.-H."/>
            <person name="Song I."/>
            <person name="Kim S."/>
            <person name="Choi T."/>
            <person name="Kim D."/>
            <person name="Ryu S."/>
            <person name="Kim W."/>
        </authorList>
    </citation>
    <scope>NUCLEOTIDE SEQUENCE [LARGE SCALE GENOMIC DNA]</scope>
    <source>
        <tissue evidence="2">Muscle</tissue>
    </source>
</reference>
<feature type="region of interest" description="Disordered" evidence="1">
    <location>
        <begin position="1"/>
        <end position="114"/>
    </location>
</feature>
<accession>A0A5B7HZB3</accession>
<name>A0A5B7HZB3_PORTR</name>
<feature type="compositionally biased region" description="Polar residues" evidence="1">
    <location>
        <begin position="1"/>
        <end position="12"/>
    </location>
</feature>
<keyword evidence="3" id="KW-1185">Reference proteome</keyword>